<keyword evidence="1" id="KW-0812">Transmembrane</keyword>
<proteinExistence type="predicted"/>
<dbReference type="EMBL" id="CADCXV010000806">
    <property type="protein sequence ID" value="CAB0035962.1"/>
    <property type="molecule type" value="Genomic_DNA"/>
</dbReference>
<reference evidence="2 3" key="1">
    <citation type="submission" date="2020-02" db="EMBL/GenBank/DDBJ databases">
        <authorList>
            <person name="Ferguson B K."/>
        </authorList>
    </citation>
    <scope>NUCLEOTIDE SEQUENCE [LARGE SCALE GENOMIC DNA]</scope>
</reference>
<gene>
    <name evidence="2" type="ORF">TBRA_LOCUS7845</name>
</gene>
<sequence length="181" mass="21088">MSLNRISSKYIFVLQHRQNKIYNSRTTTAATAATSSDNESARLIDFRAAAELSSAGGYYIEYKKALLGSTKRHWYCFPALTRFLFLLICLDKWLRAASSSRKKRTCTLHKRTELTFYIIYREGTKSHNLLEKLSMREMPSACLALRYATALLLHTIYLMYIARVHDDYYCTYFRGSELAFR</sequence>
<keyword evidence="1" id="KW-0472">Membrane</keyword>
<evidence type="ECO:0000313" key="2">
    <source>
        <dbReference type="EMBL" id="CAB0035962.1"/>
    </source>
</evidence>
<organism evidence="2 3">
    <name type="scientific">Trichogramma brassicae</name>
    <dbReference type="NCBI Taxonomy" id="86971"/>
    <lineage>
        <taxon>Eukaryota</taxon>
        <taxon>Metazoa</taxon>
        <taxon>Ecdysozoa</taxon>
        <taxon>Arthropoda</taxon>
        <taxon>Hexapoda</taxon>
        <taxon>Insecta</taxon>
        <taxon>Pterygota</taxon>
        <taxon>Neoptera</taxon>
        <taxon>Endopterygota</taxon>
        <taxon>Hymenoptera</taxon>
        <taxon>Apocrita</taxon>
        <taxon>Proctotrupomorpha</taxon>
        <taxon>Chalcidoidea</taxon>
        <taxon>Trichogrammatidae</taxon>
        <taxon>Trichogramma</taxon>
    </lineage>
</organism>
<keyword evidence="3" id="KW-1185">Reference proteome</keyword>
<evidence type="ECO:0000313" key="3">
    <source>
        <dbReference type="Proteomes" id="UP000479190"/>
    </source>
</evidence>
<feature type="transmembrane region" description="Helical" evidence="1">
    <location>
        <begin position="143"/>
        <end position="162"/>
    </location>
</feature>
<protein>
    <submittedName>
        <fullName evidence="2">Uncharacterized protein</fullName>
    </submittedName>
</protein>
<evidence type="ECO:0000256" key="1">
    <source>
        <dbReference type="SAM" id="Phobius"/>
    </source>
</evidence>
<dbReference type="AlphaFoldDB" id="A0A6H5ID94"/>
<accession>A0A6H5ID94</accession>
<keyword evidence="1" id="KW-1133">Transmembrane helix</keyword>
<dbReference type="Proteomes" id="UP000479190">
    <property type="component" value="Unassembled WGS sequence"/>
</dbReference>
<name>A0A6H5ID94_9HYME</name>